<gene>
    <name evidence="10" type="primary">Golga7</name>
    <name evidence="10" type="ORF">GTO96_0004204</name>
</gene>
<name>A0A8X7XHW7_POLSE</name>
<dbReference type="InterPro" id="IPR036867">
    <property type="entry name" value="R3H_dom_sf"/>
</dbReference>
<evidence type="ECO:0000256" key="4">
    <source>
        <dbReference type="ARBA" id="ARBA00023139"/>
    </source>
</evidence>
<comment type="caution">
    <text evidence="10">The sequence shown here is derived from an EMBL/GenBank/DDBJ whole genome shotgun (WGS) entry which is preliminary data.</text>
</comment>
<keyword evidence="5" id="KW-0449">Lipoprotein</keyword>
<dbReference type="Pfam" id="PF01424">
    <property type="entry name" value="R3H"/>
    <property type="match status" value="1"/>
</dbReference>
<dbReference type="GO" id="GO:0003676">
    <property type="term" value="F:nucleic acid binding"/>
    <property type="evidence" value="ECO:0007669"/>
    <property type="project" value="UniProtKB-UniRule"/>
</dbReference>
<comment type="similarity">
    <text evidence="1">Belongs to the ERF4 family.</text>
</comment>
<dbReference type="GO" id="GO:0043001">
    <property type="term" value="P:Golgi to plasma membrane protein transport"/>
    <property type="evidence" value="ECO:0007669"/>
    <property type="project" value="TreeGrafter"/>
</dbReference>
<keyword evidence="2" id="KW-0333">Golgi apparatus</keyword>
<evidence type="ECO:0000256" key="8">
    <source>
        <dbReference type="ARBA" id="ARBA00040740"/>
    </source>
</evidence>
<comment type="function">
    <text evidence="6">May be involved in protein transport from Golgi to cell surface. The ZDHHC9-GOLGA7 complex is a palmitoyltransferase specific for HRAS and NRAS.</text>
</comment>
<feature type="domain" description="R3H" evidence="9">
    <location>
        <begin position="137"/>
        <end position="212"/>
    </location>
</feature>
<dbReference type="SUPFAM" id="SSF82708">
    <property type="entry name" value="R3H domain"/>
    <property type="match status" value="1"/>
</dbReference>
<evidence type="ECO:0000256" key="6">
    <source>
        <dbReference type="ARBA" id="ARBA00037666"/>
    </source>
</evidence>
<accession>A0A8X7XHW7</accession>
<dbReference type="GO" id="GO:0005795">
    <property type="term" value="C:Golgi stack"/>
    <property type="evidence" value="ECO:0007669"/>
    <property type="project" value="TreeGrafter"/>
</dbReference>
<reference evidence="10 11" key="1">
    <citation type="journal article" date="2021" name="Cell">
        <title>Tracing the genetic footprints of vertebrate landing in non-teleost ray-finned fishes.</title>
        <authorList>
            <person name="Bi X."/>
            <person name="Wang K."/>
            <person name="Yang L."/>
            <person name="Pan H."/>
            <person name="Jiang H."/>
            <person name="Wei Q."/>
            <person name="Fang M."/>
            <person name="Yu H."/>
            <person name="Zhu C."/>
            <person name="Cai Y."/>
            <person name="He Y."/>
            <person name="Gan X."/>
            <person name="Zeng H."/>
            <person name="Yu D."/>
            <person name="Zhu Y."/>
            <person name="Jiang H."/>
            <person name="Qiu Q."/>
            <person name="Yang H."/>
            <person name="Zhang Y.E."/>
            <person name="Wang W."/>
            <person name="Zhu M."/>
            <person name="He S."/>
            <person name="Zhang G."/>
        </authorList>
    </citation>
    <scope>NUCLEOTIDE SEQUENCE [LARGE SCALE GENOMIC DNA]</scope>
    <source>
        <strain evidence="10">Bchr_013</strain>
    </source>
</reference>
<keyword evidence="4" id="KW-0564">Palmitate</keyword>
<dbReference type="GO" id="GO:0002178">
    <property type="term" value="C:palmitoyltransferase complex"/>
    <property type="evidence" value="ECO:0007669"/>
    <property type="project" value="TreeGrafter"/>
</dbReference>
<sequence>MQLYTVEPISAKFLYRFLVCAGEYQRTHSLQDMRQQPSIAAKVFIQRDYASGTMCQFQTKFPPELENRIDKQQFEETVRTLNNLYMEAEKLGGQSYLEGCLACLTAYTIFLCMETHYEKEDVVVDGSMTSSLGDQREERNPEVETVVYSELSYGGVASSSLKEKGKERVLLFPPLPNRLRYLIHRTTEKYEPLSTFSIGSDRSRRTVVCHSGIRLPIEIECDEGDICSSTGAETQFGKKKYMFKSTPKKSQPDEALSVSRGKEEESFQAAKCEKDSIPDTEVKPCVFTSYSNQNPSEVHILPNLIPESHSNSADYLQHIKTWKENFQFRDVPVCIQDVVADSKDVSYVPKDPDIFERKDSSYELETGDLLTAMTLQDQQEESLAVRSSVEQRKINRAKEDSEENLLKEVQTF</sequence>
<evidence type="ECO:0000259" key="9">
    <source>
        <dbReference type="PROSITE" id="PS51061"/>
    </source>
</evidence>
<evidence type="ECO:0000256" key="1">
    <source>
        <dbReference type="ARBA" id="ARBA00007732"/>
    </source>
</evidence>
<dbReference type="InterPro" id="IPR051371">
    <property type="entry name" value="Ras_palmitoyltransferase"/>
</dbReference>
<dbReference type="Proteomes" id="UP000886611">
    <property type="component" value="Unassembled WGS sequence"/>
</dbReference>
<evidence type="ECO:0000256" key="5">
    <source>
        <dbReference type="ARBA" id="ARBA00023288"/>
    </source>
</evidence>
<dbReference type="PANTHER" id="PTHR13254">
    <property type="entry name" value="GOLGI AUTOANTIGEN, GOLGIN SUBFAMILY A, 7"/>
    <property type="match status" value="1"/>
</dbReference>
<keyword evidence="11" id="KW-1185">Reference proteome</keyword>
<comment type="subcellular location">
    <subcellularLocation>
        <location evidence="7">Golgi apparatus membrane</location>
        <topology evidence="7">Lipid-anchor</topology>
    </subcellularLocation>
</comment>
<dbReference type="PANTHER" id="PTHR13254:SF1">
    <property type="entry name" value="GOLGIN SUBFAMILY A MEMBER 7"/>
    <property type="match status" value="1"/>
</dbReference>
<keyword evidence="3" id="KW-0472">Membrane</keyword>
<evidence type="ECO:0000313" key="11">
    <source>
        <dbReference type="Proteomes" id="UP000886611"/>
    </source>
</evidence>
<dbReference type="SMART" id="SM00393">
    <property type="entry name" value="R3H"/>
    <property type="match status" value="1"/>
</dbReference>
<dbReference type="GO" id="GO:0000139">
    <property type="term" value="C:Golgi membrane"/>
    <property type="evidence" value="ECO:0007669"/>
    <property type="project" value="UniProtKB-SubCell"/>
</dbReference>
<evidence type="ECO:0000313" key="10">
    <source>
        <dbReference type="EMBL" id="KAG2469098.1"/>
    </source>
</evidence>
<dbReference type="GO" id="GO:0006612">
    <property type="term" value="P:protein targeting to membrane"/>
    <property type="evidence" value="ECO:0007669"/>
    <property type="project" value="TreeGrafter"/>
</dbReference>
<dbReference type="PROSITE" id="PS51061">
    <property type="entry name" value="R3H"/>
    <property type="match status" value="1"/>
</dbReference>
<organism evidence="10 11">
    <name type="scientific">Polypterus senegalus</name>
    <name type="common">Senegal bichir</name>
    <dbReference type="NCBI Taxonomy" id="55291"/>
    <lineage>
        <taxon>Eukaryota</taxon>
        <taxon>Metazoa</taxon>
        <taxon>Chordata</taxon>
        <taxon>Craniata</taxon>
        <taxon>Vertebrata</taxon>
        <taxon>Euteleostomi</taxon>
        <taxon>Actinopterygii</taxon>
        <taxon>Polypteriformes</taxon>
        <taxon>Polypteridae</taxon>
        <taxon>Polypterus</taxon>
    </lineage>
</organism>
<evidence type="ECO:0000256" key="7">
    <source>
        <dbReference type="ARBA" id="ARBA00037794"/>
    </source>
</evidence>
<protein>
    <recommendedName>
        <fullName evidence="8">Golgin subfamily A member 7</fullName>
    </recommendedName>
</protein>
<dbReference type="InterPro" id="IPR019383">
    <property type="entry name" value="Golgin_A_7/ERF4"/>
</dbReference>
<dbReference type="AlphaFoldDB" id="A0A8X7XHW7"/>
<dbReference type="Pfam" id="PF10256">
    <property type="entry name" value="Erf4"/>
    <property type="match status" value="1"/>
</dbReference>
<evidence type="ECO:0000256" key="3">
    <source>
        <dbReference type="ARBA" id="ARBA00023136"/>
    </source>
</evidence>
<feature type="non-terminal residue" evidence="10">
    <location>
        <position position="412"/>
    </location>
</feature>
<dbReference type="EMBL" id="JAATIS010000220">
    <property type="protein sequence ID" value="KAG2469098.1"/>
    <property type="molecule type" value="Genomic_DNA"/>
</dbReference>
<proteinExistence type="inferred from homology"/>
<dbReference type="Gene3D" id="3.30.1370.50">
    <property type="entry name" value="R3H-like domain"/>
    <property type="match status" value="1"/>
</dbReference>
<feature type="non-terminal residue" evidence="10">
    <location>
        <position position="1"/>
    </location>
</feature>
<evidence type="ECO:0000256" key="2">
    <source>
        <dbReference type="ARBA" id="ARBA00023034"/>
    </source>
</evidence>
<dbReference type="InterPro" id="IPR001374">
    <property type="entry name" value="R3H_dom"/>
</dbReference>